<feature type="compositionally biased region" description="Polar residues" evidence="1">
    <location>
        <begin position="103"/>
        <end position="112"/>
    </location>
</feature>
<protein>
    <submittedName>
        <fullName evidence="2">Uncharacterized protein</fullName>
    </submittedName>
</protein>
<gene>
    <name evidence="2" type="ORF">O181_064084</name>
</gene>
<sequence>MDQQSTSKLPPLPEDSVEGQYEEESEEEYQTVQIQSLMKQMQYLLLTQKKKKGKRREKHLIHLELVQVNPHYQLMLSLKIHQYHLHLALEQHPHPKQKKDHIVSQTKYSNPHPTIQVHHKERFLKVEPAAEIEGASGEDIARKVIFMSGYEGVKEKIEEMQAYEENDWTKLKDELTTEWERVEPDRGYRPEYLKKLFNNTKRAGGTINLAEYKRFLGEYEKITNYLYKYGYIRREVEHNEELYASLSLDIRTSIIKEMRTYKVMIQARDGGYIVPEMKVLKSYIEQGL</sequence>
<keyword evidence="3" id="KW-1185">Reference proteome</keyword>
<evidence type="ECO:0000313" key="3">
    <source>
        <dbReference type="Proteomes" id="UP000765509"/>
    </source>
</evidence>
<evidence type="ECO:0000256" key="1">
    <source>
        <dbReference type="SAM" id="MobiDB-lite"/>
    </source>
</evidence>
<feature type="region of interest" description="Disordered" evidence="1">
    <location>
        <begin position="1"/>
        <end position="26"/>
    </location>
</feature>
<dbReference type="OrthoDB" id="2518478at2759"/>
<dbReference type="Proteomes" id="UP000765509">
    <property type="component" value="Unassembled WGS sequence"/>
</dbReference>
<reference evidence="2" key="1">
    <citation type="submission" date="2021-03" db="EMBL/GenBank/DDBJ databases">
        <title>Draft genome sequence of rust myrtle Austropuccinia psidii MF-1, a brazilian biotype.</title>
        <authorList>
            <person name="Quecine M.C."/>
            <person name="Pachon D.M.R."/>
            <person name="Bonatelli M.L."/>
            <person name="Correr F.H."/>
            <person name="Franceschini L.M."/>
            <person name="Leite T.F."/>
            <person name="Margarido G.R.A."/>
            <person name="Almeida C.A."/>
            <person name="Ferrarezi J.A."/>
            <person name="Labate C.A."/>
        </authorList>
    </citation>
    <scope>NUCLEOTIDE SEQUENCE</scope>
    <source>
        <strain evidence="2">MF-1</strain>
    </source>
</reference>
<feature type="region of interest" description="Disordered" evidence="1">
    <location>
        <begin position="93"/>
        <end position="112"/>
    </location>
</feature>
<name>A0A9Q3END6_9BASI</name>
<comment type="caution">
    <text evidence="2">The sequence shown here is derived from an EMBL/GenBank/DDBJ whole genome shotgun (WGS) entry which is preliminary data.</text>
</comment>
<organism evidence="2 3">
    <name type="scientific">Austropuccinia psidii MF-1</name>
    <dbReference type="NCBI Taxonomy" id="1389203"/>
    <lineage>
        <taxon>Eukaryota</taxon>
        <taxon>Fungi</taxon>
        <taxon>Dikarya</taxon>
        <taxon>Basidiomycota</taxon>
        <taxon>Pucciniomycotina</taxon>
        <taxon>Pucciniomycetes</taxon>
        <taxon>Pucciniales</taxon>
        <taxon>Sphaerophragmiaceae</taxon>
        <taxon>Austropuccinia</taxon>
    </lineage>
</organism>
<feature type="compositionally biased region" description="Acidic residues" evidence="1">
    <location>
        <begin position="15"/>
        <end position="26"/>
    </location>
</feature>
<accession>A0A9Q3END6</accession>
<proteinExistence type="predicted"/>
<evidence type="ECO:0000313" key="2">
    <source>
        <dbReference type="EMBL" id="MBW0524369.1"/>
    </source>
</evidence>
<dbReference type="EMBL" id="AVOT02031002">
    <property type="protein sequence ID" value="MBW0524369.1"/>
    <property type="molecule type" value="Genomic_DNA"/>
</dbReference>
<dbReference type="AlphaFoldDB" id="A0A9Q3END6"/>